<dbReference type="EMBL" id="RBXL01000001">
    <property type="protein sequence ID" value="RKT44921.1"/>
    <property type="molecule type" value="Genomic_DNA"/>
</dbReference>
<dbReference type="PANTHER" id="PTHR40660">
    <property type="entry name" value="5'-PHOSPHATE OXIDASE PUTATIVE DOMAIN-CONTAINING PROTEIN-RELATED"/>
    <property type="match status" value="1"/>
</dbReference>
<dbReference type="AlphaFoldDB" id="A0A495V6B0"/>
<proteinExistence type="predicted"/>
<organism evidence="2 3">
    <name type="scientific">Thiocapsa rosea</name>
    <dbReference type="NCBI Taxonomy" id="69360"/>
    <lineage>
        <taxon>Bacteria</taxon>
        <taxon>Pseudomonadati</taxon>
        <taxon>Pseudomonadota</taxon>
        <taxon>Gammaproteobacteria</taxon>
        <taxon>Chromatiales</taxon>
        <taxon>Chromatiaceae</taxon>
        <taxon>Thiocapsa</taxon>
    </lineage>
</organism>
<gene>
    <name evidence="2" type="ORF">BDD21_2325</name>
</gene>
<dbReference type="InterPro" id="IPR003018">
    <property type="entry name" value="GAF"/>
</dbReference>
<reference evidence="2 3" key="1">
    <citation type="submission" date="2018-10" db="EMBL/GenBank/DDBJ databases">
        <title>Genomic Encyclopedia of Archaeal and Bacterial Type Strains, Phase II (KMG-II): from individual species to whole genera.</title>
        <authorList>
            <person name="Goeker M."/>
        </authorList>
    </citation>
    <scope>NUCLEOTIDE SEQUENCE [LARGE SCALE GENOMIC DNA]</scope>
    <source>
        <strain evidence="2 3">DSM 235</strain>
    </source>
</reference>
<accession>A0A495V6B0</accession>
<comment type="caution">
    <text evidence="2">The sequence shown here is derived from an EMBL/GenBank/DDBJ whole genome shotgun (WGS) entry which is preliminary data.</text>
</comment>
<dbReference type="PANTHER" id="PTHR40660:SF1">
    <property type="entry name" value="5'-PHOSPHATE OXIDASE PUTATIVE DOMAIN-CONTAINING PROTEIN-RELATED"/>
    <property type="match status" value="1"/>
</dbReference>
<evidence type="ECO:0000313" key="3">
    <source>
        <dbReference type="Proteomes" id="UP000274556"/>
    </source>
</evidence>
<dbReference type="OrthoDB" id="1494384at2"/>
<dbReference type="Proteomes" id="UP000274556">
    <property type="component" value="Unassembled WGS sequence"/>
</dbReference>
<protein>
    <submittedName>
        <fullName evidence="2">GAF domain-containing protein</fullName>
    </submittedName>
</protein>
<evidence type="ECO:0000313" key="2">
    <source>
        <dbReference type="EMBL" id="RKT44921.1"/>
    </source>
</evidence>
<dbReference type="Gene3D" id="3.30.450.40">
    <property type="match status" value="1"/>
</dbReference>
<dbReference type="SUPFAM" id="SSF50475">
    <property type="entry name" value="FMN-binding split barrel"/>
    <property type="match status" value="1"/>
</dbReference>
<dbReference type="RefSeq" id="WP_120797286.1">
    <property type="nucleotide sequence ID" value="NZ_RBXL01000001.1"/>
</dbReference>
<name>A0A495V6B0_9GAMM</name>
<evidence type="ECO:0000259" key="1">
    <source>
        <dbReference type="SMART" id="SM00065"/>
    </source>
</evidence>
<keyword evidence="3" id="KW-1185">Reference proteome</keyword>
<dbReference type="Pfam" id="PF13185">
    <property type="entry name" value="GAF_2"/>
    <property type="match status" value="1"/>
</dbReference>
<dbReference type="Gene3D" id="2.30.110.10">
    <property type="entry name" value="Electron Transport, Fmn-binding Protein, Chain A"/>
    <property type="match status" value="1"/>
</dbReference>
<dbReference type="SUPFAM" id="SSF55781">
    <property type="entry name" value="GAF domain-like"/>
    <property type="match status" value="1"/>
</dbReference>
<feature type="domain" description="GAF" evidence="1">
    <location>
        <begin position="160"/>
        <end position="325"/>
    </location>
</feature>
<sequence length="470" mass="50862">MTVPLSALRACFEGAVPATIATCAADGTPNVAKLSQVHFVDDRHVALSYQFFNKTRENLLHGRRATVEVIDPLSAAIYHLHLEYLRTETEGPLFEYMKARLAAIASHTGMSKVFRLLGADLFRVLRVDAMPGDALLQPSPPADLLAGLRACVASLARCTDLAQLLEVTLAGLAQHWDVHHAMLLMLDPDQRRLYTVASRGYPESGVGSEVRVGEGIVGVAAGARTPIRIGYVVQEYRYSQATRRHFADSADGGVLETEIPFPGLADAGSQLAVPLLSGDRLLGVLYVESPVEERFTYHDEDAFVVLASHLALSIDGLARAVDQACEPPVSVSASIMPRAPATPPGTQSIAASAAGTTGGTPGGPIQIRHFPHDHSLFVDNEYLIKGVAGAICWKLLREHTASGRADFTNRELRLDTSLRLPEVTDNLDARLILLQRRLAERCPLLAIEKTGRGRFRLVVSRPLQLVDVSA</sequence>
<dbReference type="SMART" id="SM00065">
    <property type="entry name" value="GAF"/>
    <property type="match status" value="1"/>
</dbReference>
<dbReference type="InterPro" id="IPR012349">
    <property type="entry name" value="Split_barrel_FMN-bd"/>
</dbReference>
<dbReference type="InterPro" id="IPR029016">
    <property type="entry name" value="GAF-like_dom_sf"/>
</dbReference>